<dbReference type="EMBL" id="PP511829">
    <property type="protein sequence ID" value="XCD07922.1"/>
    <property type="molecule type" value="Genomic_DNA"/>
</dbReference>
<evidence type="ECO:0000313" key="5">
    <source>
        <dbReference type="EMBL" id="XCD07922.1"/>
    </source>
</evidence>
<dbReference type="Pfam" id="PF09675">
    <property type="entry name" value="Chlamy_scaf"/>
    <property type="match status" value="1"/>
</dbReference>
<dbReference type="EMBL" id="PP511569">
    <property type="protein sequence ID" value="XCD05512.1"/>
    <property type="molecule type" value="Genomic_DNA"/>
</dbReference>
<feature type="region of interest" description="Disordered" evidence="1">
    <location>
        <begin position="135"/>
        <end position="163"/>
    </location>
</feature>
<evidence type="ECO:0000313" key="3">
    <source>
        <dbReference type="EMBL" id="XCD05512.1"/>
    </source>
</evidence>
<protein>
    <submittedName>
        <fullName evidence="4">Internal scaffolding protein</fullName>
    </submittedName>
</protein>
<sequence length="163" mass="18513">MNFQTRYRIPEHFHSNLGSSVKQLYQAEYDKDGTLNLVESGRENLYDYIQSHKDSVDIHILLQRYKNGDVSALTRAQGTFGDFTEMPKSYAELLNNLIKGESHFNELPVEVRAKFDHSFQKWLVSAGSDQWMEAMGMPKPEPNPASKSEFVPVDPVPASSATE</sequence>
<evidence type="ECO:0000313" key="2">
    <source>
        <dbReference type="EMBL" id="XCD04094.1"/>
    </source>
</evidence>
<accession>A0AAU8B6D9</accession>
<reference evidence="4" key="1">
    <citation type="submission" date="2024-03" db="EMBL/GenBank/DDBJ databases">
        <title>Diverse circular DNA viruses in blood, oral, and fecal samples of captive lemurs.</title>
        <authorList>
            <person name="Paietta E.N."/>
            <person name="Kraberger S."/>
            <person name="Lund M.C."/>
            <person name="Custer J.M."/>
            <person name="Vargas K.M."/>
            <person name="Ehmke E.E."/>
            <person name="Yoder A.D."/>
            <person name="Varsani A."/>
        </authorList>
    </citation>
    <scope>NUCLEOTIDE SEQUENCE</scope>
    <source>
        <strain evidence="2">Duke_21_85</strain>
        <strain evidence="3">Duke_24FS_96</strain>
        <strain evidence="4">Duke_26_77</strain>
        <strain evidence="5">Duke_28FS_95</strain>
    </source>
</reference>
<dbReference type="EMBL" id="PP511422">
    <property type="protein sequence ID" value="XCD04094.1"/>
    <property type="molecule type" value="Genomic_DNA"/>
</dbReference>
<name>A0AAU8B6D9_9VIRU</name>
<proteinExistence type="predicted"/>
<evidence type="ECO:0000313" key="4">
    <source>
        <dbReference type="EMBL" id="XCD07079.1"/>
    </source>
</evidence>
<evidence type="ECO:0000256" key="1">
    <source>
        <dbReference type="SAM" id="MobiDB-lite"/>
    </source>
</evidence>
<dbReference type="EMBL" id="PP511748">
    <property type="protein sequence ID" value="XCD07079.1"/>
    <property type="molecule type" value="Genomic_DNA"/>
</dbReference>
<organism evidence="4">
    <name type="scientific">Dulem virus 139</name>
    <dbReference type="NCBI Taxonomy" id="3145616"/>
    <lineage>
        <taxon>Viruses</taxon>
        <taxon>Monodnaviria</taxon>
        <taxon>Sangervirae</taxon>
        <taxon>Phixviricota</taxon>
        <taxon>Malgrandaviricetes</taxon>
        <taxon>Petitvirales</taxon>
        <taxon>Microviridae</taxon>
        <taxon>Microvirus</taxon>
    </lineage>
</organism>
<dbReference type="InterPro" id="IPR014131">
    <property type="entry name" value="Chlamydia_phage_Vp3"/>
</dbReference>